<dbReference type="InterPro" id="IPR038510">
    <property type="entry name" value="Spt4_sf"/>
</dbReference>
<evidence type="ECO:0000256" key="6">
    <source>
        <dbReference type="ARBA" id="ARBA00022771"/>
    </source>
</evidence>
<keyword evidence="9" id="KW-0010">Activator</keyword>
<dbReference type="FunFam" id="3.30.40.210:FF:000001">
    <property type="entry name" value="Transcription elongation factor SPT4"/>
    <property type="match status" value="1"/>
</dbReference>
<dbReference type="GO" id="GO:0008270">
    <property type="term" value="F:zinc ion binding"/>
    <property type="evidence" value="ECO:0007669"/>
    <property type="project" value="UniProtKB-KW"/>
</dbReference>
<dbReference type="SUPFAM" id="SSF63393">
    <property type="entry name" value="RNA polymerase subunits"/>
    <property type="match status" value="1"/>
</dbReference>
<dbReference type="AlphaFoldDB" id="A0A077ZH51"/>
<dbReference type="SMART" id="SM01389">
    <property type="entry name" value="Spt4"/>
    <property type="match status" value="1"/>
</dbReference>
<evidence type="ECO:0000256" key="10">
    <source>
        <dbReference type="ARBA" id="ARBA00023163"/>
    </source>
</evidence>
<dbReference type="InterPro" id="IPR029040">
    <property type="entry name" value="RPABC4/Spt4"/>
</dbReference>
<reference evidence="14" key="2">
    <citation type="submission" date="2014-03" db="EMBL/GenBank/DDBJ databases">
        <title>The whipworm genome and dual-species transcriptomics of an intimate host-pathogen interaction.</title>
        <authorList>
            <person name="Foth B.J."/>
            <person name="Tsai I.J."/>
            <person name="Reid A.J."/>
            <person name="Bancroft A.J."/>
            <person name="Nichol S."/>
            <person name="Tracey A."/>
            <person name="Holroyd N."/>
            <person name="Cotton J.A."/>
            <person name="Stanley E.J."/>
            <person name="Zarowiecki M."/>
            <person name="Liu J.Z."/>
            <person name="Huckvale T."/>
            <person name="Cooper P.J."/>
            <person name="Grencis R.K."/>
            <person name="Berriman M."/>
        </authorList>
    </citation>
    <scope>NUCLEOTIDE SEQUENCE [LARGE SCALE GENOMIC DNA]</scope>
</reference>
<dbReference type="PIRSF" id="PIRSF025023">
    <property type="entry name" value="Spt4"/>
    <property type="match status" value="1"/>
</dbReference>
<dbReference type="Proteomes" id="UP000030665">
    <property type="component" value="Unassembled WGS sequence"/>
</dbReference>
<dbReference type="InterPro" id="IPR009287">
    <property type="entry name" value="Spt4"/>
</dbReference>
<dbReference type="Gene3D" id="3.30.40.210">
    <property type="match status" value="1"/>
</dbReference>
<keyword evidence="5" id="KW-0479">Metal-binding</keyword>
<evidence type="ECO:0000259" key="13">
    <source>
        <dbReference type="SMART" id="SM01389"/>
    </source>
</evidence>
<dbReference type="OrthoDB" id="248751at2759"/>
<comment type="similarity">
    <text evidence="2 12">Belongs to the SPT4 family.</text>
</comment>
<evidence type="ECO:0000256" key="7">
    <source>
        <dbReference type="ARBA" id="ARBA00022833"/>
    </source>
</evidence>
<sequence>MVEIVPKDLRNLRACLLCSLVKSLDQFENDGCENCERYLNLKMDRDRVYDCTSSNFDGLIANANPSLSWVAKWQRINRKAPGIYAVSVAGSLPAAIVSELRDQGVPYKPNMRDTTSRTIGNK</sequence>
<proteinExistence type="inferred from homology"/>
<keyword evidence="8" id="KW-0805">Transcription regulation</keyword>
<keyword evidence="6" id="KW-0863">Zinc-finger</keyword>
<keyword evidence="4" id="KW-0678">Repressor</keyword>
<dbReference type="EMBL" id="HG806669">
    <property type="protein sequence ID" value="CDW59647.1"/>
    <property type="molecule type" value="Genomic_DNA"/>
</dbReference>
<keyword evidence="11 12" id="KW-0539">Nucleus</keyword>
<evidence type="ECO:0000256" key="1">
    <source>
        <dbReference type="ARBA" id="ARBA00004123"/>
    </source>
</evidence>
<dbReference type="Pfam" id="PF06093">
    <property type="entry name" value="Spt4"/>
    <property type="match status" value="1"/>
</dbReference>
<evidence type="ECO:0000256" key="8">
    <source>
        <dbReference type="ARBA" id="ARBA00023015"/>
    </source>
</evidence>
<keyword evidence="7" id="KW-0862">Zinc</keyword>
<gene>
    <name evidence="14" type="ORF">TTRE_0000798501</name>
</gene>
<evidence type="ECO:0000313" key="15">
    <source>
        <dbReference type="Proteomes" id="UP000030665"/>
    </source>
</evidence>
<dbReference type="GO" id="GO:0032044">
    <property type="term" value="C:DSIF complex"/>
    <property type="evidence" value="ECO:0007669"/>
    <property type="project" value="TreeGrafter"/>
</dbReference>
<dbReference type="PANTHER" id="PTHR12882">
    <property type="entry name" value="SUPPRESSOR OF TY 4"/>
    <property type="match status" value="1"/>
</dbReference>
<dbReference type="CDD" id="cd07973">
    <property type="entry name" value="Spt4"/>
    <property type="match status" value="1"/>
</dbReference>
<comment type="subcellular location">
    <subcellularLocation>
        <location evidence="1 12">Nucleus</location>
    </subcellularLocation>
</comment>
<dbReference type="STRING" id="36087.A0A077ZH51"/>
<protein>
    <recommendedName>
        <fullName evidence="3 12">Transcription elongation factor SPT4</fullName>
    </recommendedName>
</protein>
<evidence type="ECO:0000256" key="5">
    <source>
        <dbReference type="ARBA" id="ARBA00022723"/>
    </source>
</evidence>
<dbReference type="InterPro" id="IPR022800">
    <property type="entry name" value="Spt4/RpoE2_Znf"/>
</dbReference>
<evidence type="ECO:0000256" key="3">
    <source>
        <dbReference type="ARBA" id="ARBA00020182"/>
    </source>
</evidence>
<reference evidence="14" key="1">
    <citation type="submission" date="2014-01" db="EMBL/GenBank/DDBJ databases">
        <authorList>
            <person name="Aslett M."/>
        </authorList>
    </citation>
    <scope>NUCLEOTIDE SEQUENCE</scope>
</reference>
<evidence type="ECO:0000256" key="11">
    <source>
        <dbReference type="ARBA" id="ARBA00023242"/>
    </source>
</evidence>
<keyword evidence="15" id="KW-1185">Reference proteome</keyword>
<dbReference type="GO" id="GO:0000993">
    <property type="term" value="F:RNA polymerase II complex binding"/>
    <property type="evidence" value="ECO:0007669"/>
    <property type="project" value="TreeGrafter"/>
</dbReference>
<accession>A0A077ZH51</accession>
<name>A0A077ZH51_TRITR</name>
<evidence type="ECO:0000256" key="9">
    <source>
        <dbReference type="ARBA" id="ARBA00023159"/>
    </source>
</evidence>
<feature type="domain" description="Spt4/RpoE2 zinc finger" evidence="13">
    <location>
        <begin position="12"/>
        <end position="89"/>
    </location>
</feature>
<comment type="function">
    <text evidence="12">Component of the DRB sensitivity-inducing factor complex (DSIF complex), which regulates transcription elongation by RNA polymerase II.</text>
</comment>
<organism evidence="14 15">
    <name type="scientific">Trichuris trichiura</name>
    <name type="common">Whipworm</name>
    <name type="synonym">Trichocephalus trichiurus</name>
    <dbReference type="NCBI Taxonomy" id="36087"/>
    <lineage>
        <taxon>Eukaryota</taxon>
        <taxon>Metazoa</taxon>
        <taxon>Ecdysozoa</taxon>
        <taxon>Nematoda</taxon>
        <taxon>Enoplea</taxon>
        <taxon>Dorylaimia</taxon>
        <taxon>Trichinellida</taxon>
        <taxon>Trichuridae</taxon>
        <taxon>Trichuris</taxon>
    </lineage>
</organism>
<evidence type="ECO:0000256" key="4">
    <source>
        <dbReference type="ARBA" id="ARBA00022491"/>
    </source>
</evidence>
<dbReference type="PANTHER" id="PTHR12882:SF1">
    <property type="entry name" value="TRANSCRIPTION ELONGATION FACTOR SPT4"/>
    <property type="match status" value="1"/>
</dbReference>
<dbReference type="GO" id="GO:0140673">
    <property type="term" value="P:transcription elongation-coupled chromatin remodeling"/>
    <property type="evidence" value="ECO:0007669"/>
    <property type="project" value="InterPro"/>
</dbReference>
<evidence type="ECO:0000256" key="2">
    <source>
        <dbReference type="ARBA" id="ARBA00010464"/>
    </source>
</evidence>
<keyword evidence="10 12" id="KW-0804">Transcription</keyword>
<evidence type="ECO:0000256" key="12">
    <source>
        <dbReference type="PIRNR" id="PIRNR025023"/>
    </source>
</evidence>
<dbReference type="GO" id="GO:0006355">
    <property type="term" value="P:regulation of DNA-templated transcription"/>
    <property type="evidence" value="ECO:0007669"/>
    <property type="project" value="InterPro"/>
</dbReference>
<evidence type="ECO:0000313" key="14">
    <source>
        <dbReference type="EMBL" id="CDW59647.1"/>
    </source>
</evidence>